<evidence type="ECO:0000256" key="3">
    <source>
        <dbReference type="PIRSR" id="PIRSR617939-1"/>
    </source>
</evidence>
<dbReference type="EMBL" id="JANBOH010000068">
    <property type="protein sequence ID" value="KAJ1646260.1"/>
    <property type="molecule type" value="Genomic_DNA"/>
</dbReference>
<dbReference type="PANTHER" id="PTHR12935:SF0">
    <property type="entry name" value="GAMMA-GLUTAMYLCYCLOTRANSFERASE"/>
    <property type="match status" value="1"/>
</dbReference>
<accession>A0A9W7XJY9</accession>
<keyword evidence="5" id="KW-1133">Transmembrane helix</keyword>
<evidence type="ECO:0000313" key="7">
    <source>
        <dbReference type="Proteomes" id="UP001145021"/>
    </source>
</evidence>
<reference evidence="6" key="1">
    <citation type="submission" date="2022-07" db="EMBL/GenBank/DDBJ databases">
        <title>Phylogenomic reconstructions and comparative analyses of Kickxellomycotina fungi.</title>
        <authorList>
            <person name="Reynolds N.K."/>
            <person name="Stajich J.E."/>
            <person name="Barry K."/>
            <person name="Grigoriev I.V."/>
            <person name="Crous P."/>
            <person name="Smith M.E."/>
        </authorList>
    </citation>
    <scope>NUCLEOTIDE SEQUENCE</scope>
    <source>
        <strain evidence="6">NBRC 105413</strain>
    </source>
</reference>
<name>A0A9W7XJY9_9FUNG</name>
<evidence type="ECO:0000313" key="6">
    <source>
        <dbReference type="EMBL" id="KAJ1646260.1"/>
    </source>
</evidence>
<keyword evidence="5" id="KW-0472">Membrane</keyword>
<dbReference type="GO" id="GO:0003839">
    <property type="term" value="F:gamma-glutamylcyclotransferase activity"/>
    <property type="evidence" value="ECO:0007669"/>
    <property type="project" value="UniProtKB-EC"/>
</dbReference>
<keyword evidence="5" id="KW-0812">Transmembrane</keyword>
<feature type="binding site" evidence="4">
    <location>
        <position position="180"/>
    </location>
    <ligand>
        <name>substrate</name>
    </ligand>
</feature>
<evidence type="ECO:0000256" key="5">
    <source>
        <dbReference type="SAM" id="Phobius"/>
    </source>
</evidence>
<comment type="caution">
    <text evidence="6">The sequence shown here is derived from an EMBL/GenBank/DDBJ whole genome shotgun (WGS) entry which is preliminary data.</text>
</comment>
<sequence>MSSEAVSKVVSTLAVQADPEKHVDEKDMVWYLGYGSNMSSEVLSGRRQVFPIKSLAVVVPGYQLTFDMAGIPYFEPGFGTIVPVNDSDETIDEAGDQAQLLHKQRTTDCQVGSPLHCIAHLITKKELAHIINTEGGSGNPDFGYQVLEVACKTYDDQPLKGVTLIDSYTKVLCYHPSPRYLNILLNGAEEHKLAPEYIERLKMVKPYVPVTAGQKVAKGLMIAMSLPLASPVLLSAILALVFKTKTPRPIALYGEWVKRFSWWVHDAVLAPIFGKGC</sequence>
<keyword evidence="7" id="KW-1185">Reference proteome</keyword>
<dbReference type="PANTHER" id="PTHR12935">
    <property type="entry name" value="GAMMA-GLUTAMYLCYCLOTRANSFERASE"/>
    <property type="match status" value="1"/>
</dbReference>
<organism evidence="6 7">
    <name type="scientific">Coemansia asiatica</name>
    <dbReference type="NCBI Taxonomy" id="1052880"/>
    <lineage>
        <taxon>Eukaryota</taxon>
        <taxon>Fungi</taxon>
        <taxon>Fungi incertae sedis</taxon>
        <taxon>Zoopagomycota</taxon>
        <taxon>Kickxellomycotina</taxon>
        <taxon>Kickxellomycetes</taxon>
        <taxon>Kickxellales</taxon>
        <taxon>Kickxellaceae</taxon>
        <taxon>Coemansia</taxon>
    </lineage>
</organism>
<protein>
    <recommendedName>
        <fullName evidence="1">gamma-glutamylcyclotransferase</fullName>
        <ecNumber evidence="1">4.3.2.9</ecNumber>
    </recommendedName>
</protein>
<keyword evidence="2" id="KW-0456">Lyase</keyword>
<dbReference type="InterPro" id="IPR017939">
    <property type="entry name" value="G-Glutamylcylcotransferase"/>
</dbReference>
<dbReference type="Gene3D" id="3.10.490.10">
    <property type="entry name" value="Gamma-glutamyl cyclotransferase-like"/>
    <property type="match status" value="1"/>
</dbReference>
<gene>
    <name evidence="6" type="ORF">LPJ64_002230</name>
</gene>
<dbReference type="Proteomes" id="UP001145021">
    <property type="component" value="Unassembled WGS sequence"/>
</dbReference>
<evidence type="ECO:0000256" key="4">
    <source>
        <dbReference type="PIRSR" id="PIRSR617939-2"/>
    </source>
</evidence>
<dbReference type="EC" id="4.3.2.9" evidence="1"/>
<evidence type="ECO:0000256" key="2">
    <source>
        <dbReference type="ARBA" id="ARBA00023239"/>
    </source>
</evidence>
<dbReference type="AlphaFoldDB" id="A0A9W7XJY9"/>
<evidence type="ECO:0000256" key="1">
    <source>
        <dbReference type="ARBA" id="ARBA00012346"/>
    </source>
</evidence>
<feature type="binding site" evidence="4">
    <location>
        <begin position="31"/>
        <end position="36"/>
    </location>
    <ligand>
        <name>substrate</name>
    </ligand>
</feature>
<feature type="transmembrane region" description="Helical" evidence="5">
    <location>
        <begin position="220"/>
        <end position="242"/>
    </location>
</feature>
<feature type="active site" description="Proton acceptor" evidence="3">
    <location>
        <position position="134"/>
    </location>
</feature>
<proteinExistence type="predicted"/>